<dbReference type="GO" id="GO:0004109">
    <property type="term" value="F:coproporphyrinogen oxidase activity"/>
    <property type="evidence" value="ECO:0007669"/>
    <property type="project" value="InterPro"/>
</dbReference>
<keyword evidence="8 10" id="KW-0411">Iron-sulfur</keyword>
<comment type="function">
    <text evidence="10">Probably acts as a heme chaperone, transferring heme to an unknown acceptor. Binds one molecule of heme per monomer, possibly covalently. Binds 1 [4Fe-4S] cluster. The cluster is coordinated with 3 cysteines and an exchangeable S-adenosyl-L-methionine.</text>
</comment>
<evidence type="ECO:0000256" key="9">
    <source>
        <dbReference type="ARBA" id="ARBA00023186"/>
    </source>
</evidence>
<dbReference type="NCBIfam" id="TIGR00539">
    <property type="entry name" value="hemN_rel"/>
    <property type="match status" value="1"/>
</dbReference>
<evidence type="ECO:0000256" key="3">
    <source>
        <dbReference type="ARBA" id="ARBA00017228"/>
    </source>
</evidence>
<dbReference type="InterPro" id="IPR010723">
    <property type="entry name" value="HemN_C"/>
</dbReference>
<dbReference type="PANTHER" id="PTHR13932">
    <property type="entry name" value="COPROPORPHYRINIGEN III OXIDASE"/>
    <property type="match status" value="1"/>
</dbReference>
<evidence type="ECO:0000256" key="6">
    <source>
        <dbReference type="ARBA" id="ARBA00022723"/>
    </source>
</evidence>
<dbReference type="SMART" id="SM00729">
    <property type="entry name" value="Elp3"/>
    <property type="match status" value="1"/>
</dbReference>
<dbReference type="GO" id="GO:0006779">
    <property type="term" value="P:porphyrin-containing compound biosynthetic process"/>
    <property type="evidence" value="ECO:0007669"/>
    <property type="project" value="InterPro"/>
</dbReference>
<dbReference type="Gene3D" id="3.20.20.70">
    <property type="entry name" value="Aldolase class I"/>
    <property type="match status" value="1"/>
</dbReference>
<evidence type="ECO:0000256" key="1">
    <source>
        <dbReference type="ARBA" id="ARBA00001966"/>
    </source>
</evidence>
<keyword evidence="13" id="KW-1185">Reference proteome</keyword>
<dbReference type="SFLD" id="SFLDG01065">
    <property type="entry name" value="anaerobic_coproporphyrinogen-I"/>
    <property type="match status" value="1"/>
</dbReference>
<dbReference type="InterPro" id="IPR013785">
    <property type="entry name" value="Aldolase_TIM"/>
</dbReference>
<evidence type="ECO:0000256" key="7">
    <source>
        <dbReference type="ARBA" id="ARBA00023004"/>
    </source>
</evidence>
<evidence type="ECO:0000313" key="12">
    <source>
        <dbReference type="EMBL" id="MCV6825605.1"/>
    </source>
</evidence>
<organism evidence="12 13">
    <name type="scientific">Halocynthiibacter halioticoli</name>
    <dbReference type="NCBI Taxonomy" id="2986804"/>
    <lineage>
        <taxon>Bacteria</taxon>
        <taxon>Pseudomonadati</taxon>
        <taxon>Pseudomonadota</taxon>
        <taxon>Alphaproteobacteria</taxon>
        <taxon>Rhodobacterales</taxon>
        <taxon>Paracoccaceae</taxon>
        <taxon>Halocynthiibacter</taxon>
    </lineage>
</organism>
<evidence type="ECO:0000256" key="4">
    <source>
        <dbReference type="ARBA" id="ARBA00022617"/>
    </source>
</evidence>
<dbReference type="InterPro" id="IPR007197">
    <property type="entry name" value="rSAM"/>
</dbReference>
<reference evidence="12" key="1">
    <citation type="submission" date="2022-10" db="EMBL/GenBank/DDBJ databases">
        <authorList>
            <person name="Yue Y."/>
        </authorList>
    </citation>
    <scope>NUCLEOTIDE SEQUENCE</scope>
    <source>
        <strain evidence="12">Z654</strain>
    </source>
</reference>
<dbReference type="AlphaFoldDB" id="A0AAE3J2G2"/>
<dbReference type="Proteomes" id="UP001208041">
    <property type="component" value="Unassembled WGS sequence"/>
</dbReference>
<comment type="similarity">
    <text evidence="2">Belongs to the anaerobic coproporphyrinogen-III oxidase family. HemW subfamily.</text>
</comment>
<evidence type="ECO:0000256" key="5">
    <source>
        <dbReference type="ARBA" id="ARBA00022691"/>
    </source>
</evidence>
<keyword evidence="10" id="KW-0004">4Fe-4S</keyword>
<dbReference type="GO" id="GO:0046872">
    <property type="term" value="F:metal ion binding"/>
    <property type="evidence" value="ECO:0007669"/>
    <property type="project" value="UniProtKB-UniRule"/>
</dbReference>
<evidence type="ECO:0000259" key="11">
    <source>
        <dbReference type="PROSITE" id="PS51918"/>
    </source>
</evidence>
<evidence type="ECO:0000256" key="2">
    <source>
        <dbReference type="ARBA" id="ARBA00006100"/>
    </source>
</evidence>
<evidence type="ECO:0000313" key="13">
    <source>
        <dbReference type="Proteomes" id="UP001208041"/>
    </source>
</evidence>
<keyword evidence="4 10" id="KW-0349">Heme</keyword>
<protein>
    <recommendedName>
        <fullName evidence="3 10">Heme chaperone HemW</fullName>
    </recommendedName>
</protein>
<feature type="domain" description="Radical SAM core" evidence="11">
    <location>
        <begin position="3"/>
        <end position="239"/>
    </location>
</feature>
<dbReference type="PANTHER" id="PTHR13932:SF5">
    <property type="entry name" value="RADICAL S-ADENOSYL METHIONINE DOMAIN-CONTAINING PROTEIN 1, MITOCHONDRIAL"/>
    <property type="match status" value="1"/>
</dbReference>
<accession>A0AAE3J2G2</accession>
<proteinExistence type="inferred from homology"/>
<evidence type="ECO:0000256" key="10">
    <source>
        <dbReference type="RuleBase" id="RU364116"/>
    </source>
</evidence>
<keyword evidence="9 10" id="KW-0143">Chaperone</keyword>
<evidence type="ECO:0000256" key="8">
    <source>
        <dbReference type="ARBA" id="ARBA00023014"/>
    </source>
</evidence>
<dbReference type="Pfam" id="PF06969">
    <property type="entry name" value="HemN_C"/>
    <property type="match status" value="1"/>
</dbReference>
<dbReference type="SFLD" id="SFLDS00029">
    <property type="entry name" value="Radical_SAM"/>
    <property type="match status" value="1"/>
</dbReference>
<dbReference type="InterPro" id="IPR058240">
    <property type="entry name" value="rSAM_sf"/>
</dbReference>
<dbReference type="InterPro" id="IPR034505">
    <property type="entry name" value="Coproporphyrinogen-III_oxidase"/>
</dbReference>
<comment type="caution">
    <text evidence="12">The sequence shown here is derived from an EMBL/GenBank/DDBJ whole genome shotgun (WGS) entry which is preliminary data.</text>
</comment>
<dbReference type="RefSeq" id="WP_263954531.1">
    <property type="nucleotide sequence ID" value="NZ_JAOYFC010000003.1"/>
</dbReference>
<keyword evidence="6 10" id="KW-0479">Metal-binding</keyword>
<keyword evidence="5 10" id="KW-0949">S-adenosyl-L-methionine</keyword>
<dbReference type="InterPro" id="IPR004559">
    <property type="entry name" value="HemW-like"/>
</dbReference>
<dbReference type="SFLD" id="SFLDF00562">
    <property type="entry name" value="HemN-like__clustered_with_heat"/>
    <property type="match status" value="1"/>
</dbReference>
<name>A0AAE3J2G2_9RHOB</name>
<dbReference type="SFLD" id="SFLDF00288">
    <property type="entry name" value="HemN-like__clustered_with_nucl"/>
    <property type="match status" value="1"/>
</dbReference>
<dbReference type="CDD" id="cd01335">
    <property type="entry name" value="Radical_SAM"/>
    <property type="match status" value="1"/>
</dbReference>
<dbReference type="GO" id="GO:0005737">
    <property type="term" value="C:cytoplasm"/>
    <property type="evidence" value="ECO:0007669"/>
    <property type="project" value="UniProtKB-SubCell"/>
</dbReference>
<dbReference type="EMBL" id="JAOYFC010000003">
    <property type="protein sequence ID" value="MCV6825605.1"/>
    <property type="molecule type" value="Genomic_DNA"/>
</dbReference>
<dbReference type="Pfam" id="PF04055">
    <property type="entry name" value="Radical_SAM"/>
    <property type="match status" value="1"/>
</dbReference>
<dbReference type="InterPro" id="IPR006638">
    <property type="entry name" value="Elp3/MiaA/NifB-like_rSAM"/>
</dbReference>
<sequence>MEDWQNGGFGFYVHWPFCMAKCPYCDFNSHVSKEIDQKQWRSAYLSEIDRVAEEIGPRTLNTIYFGGGTPSLMDPDLVAAIIERIRTHWPTANDFEVTLEANPTSIEAGRFQGYRDGGVSRISMGYQALNDEDLRRLGRMHTAKEGMEAFEIAKNAFDRVSFDLIYARQDQTLDAWRDELTRALELSIDHLSLYQLTIEQGTAFGDRYERGKLRGLPSEDLATDMFFVTQELCDKAGMSAYEVSNHAKLGSESRHNLVYWRYGDYAGIGPGAHGRITVNGQKIATETLRQPEAWLQAVEKSSNGETERDIVSKADQASEMLMMGLRLSEGVSLERFSALSGSKISSQTLENLSEMGMLLLDGDRLRATPQGRVILNALLRELLVDI</sequence>
<comment type="cofactor">
    <cofactor evidence="1">
        <name>[4Fe-4S] cluster</name>
        <dbReference type="ChEBI" id="CHEBI:49883"/>
    </cofactor>
</comment>
<comment type="subcellular location">
    <subcellularLocation>
        <location evidence="10">Cytoplasm</location>
    </subcellularLocation>
</comment>
<dbReference type="PROSITE" id="PS51918">
    <property type="entry name" value="RADICAL_SAM"/>
    <property type="match status" value="1"/>
</dbReference>
<dbReference type="GO" id="GO:0051539">
    <property type="term" value="F:4 iron, 4 sulfur cluster binding"/>
    <property type="evidence" value="ECO:0007669"/>
    <property type="project" value="UniProtKB-UniRule"/>
</dbReference>
<keyword evidence="7 10" id="KW-0408">Iron</keyword>
<dbReference type="SUPFAM" id="SSF102114">
    <property type="entry name" value="Radical SAM enzymes"/>
    <property type="match status" value="1"/>
</dbReference>
<keyword evidence="10" id="KW-0963">Cytoplasm</keyword>
<gene>
    <name evidence="12" type="primary">hemW</name>
    <name evidence="12" type="ORF">OH136_13670</name>
</gene>